<dbReference type="EMBL" id="BT063042">
    <property type="protein sequence ID" value="ACN27739.1"/>
    <property type="molecule type" value="mRNA"/>
</dbReference>
<reference evidence="2" key="1">
    <citation type="journal article" date="2009" name="PLoS Genet.">
        <title>Sequencing, mapping, and analysis of 27,455 maize full-length cDNAs.</title>
        <authorList>
            <person name="Soderlund C."/>
            <person name="Descour A."/>
            <person name="Kudrna D."/>
            <person name="Bomhoff M."/>
            <person name="Boyd L."/>
            <person name="Currie J."/>
            <person name="Angelova A."/>
            <person name="Collura K."/>
            <person name="Wissotski M."/>
            <person name="Ashley E."/>
            <person name="Morrow D."/>
            <person name="Fernandes J."/>
            <person name="Walbot V."/>
            <person name="Yu Y."/>
        </authorList>
    </citation>
    <scope>NUCLEOTIDE SEQUENCE</scope>
    <source>
        <strain evidence="2">B73</strain>
    </source>
</reference>
<sequence length="299" mass="31667">MHFVTYTESKDISHFFSPSRKERKQHQADGTVVADVDDHRASYTGRSRGSVRIYTWIDRWRPQLPPPDLLGVAPVGPELGGAGSQHVLVVGGGDGGADQWAHPEDPLVVPGLVLVVDDRGSQAPRRVDAGAGDGDGGQVHHEHGEPNRKRGQHRDVGVTGTALGVGGGEDGVDEHEGADDLGGEAGALGVAVAELVGAAAVAHVVGALEALDEADAADGAQALRDDVEQGADEGHLPRQEQAEGHGRVDVPTCMHAYIHTSTCHTHTSHGWSGRRRHMHAACVQGRPRDLRCRRCSRRG</sequence>
<protein>
    <submittedName>
        <fullName evidence="2">Uncharacterized protein</fullName>
    </submittedName>
</protein>
<name>C0P423_MAIZE</name>
<organism evidence="2">
    <name type="scientific">Zea mays</name>
    <name type="common">Maize</name>
    <dbReference type="NCBI Taxonomy" id="4577"/>
    <lineage>
        <taxon>Eukaryota</taxon>
        <taxon>Viridiplantae</taxon>
        <taxon>Streptophyta</taxon>
        <taxon>Embryophyta</taxon>
        <taxon>Tracheophyta</taxon>
        <taxon>Spermatophyta</taxon>
        <taxon>Magnoliopsida</taxon>
        <taxon>Liliopsida</taxon>
        <taxon>Poales</taxon>
        <taxon>Poaceae</taxon>
        <taxon>PACMAD clade</taxon>
        <taxon>Panicoideae</taxon>
        <taxon>Andropogonodae</taxon>
        <taxon>Andropogoneae</taxon>
        <taxon>Tripsacinae</taxon>
        <taxon>Zea</taxon>
    </lineage>
</organism>
<evidence type="ECO:0000256" key="1">
    <source>
        <dbReference type="SAM" id="MobiDB-lite"/>
    </source>
</evidence>
<reference evidence="2" key="2">
    <citation type="submission" date="2012-06" db="EMBL/GenBank/DDBJ databases">
        <authorList>
            <person name="Yu Y."/>
            <person name="Currie J."/>
            <person name="Lomeli R."/>
            <person name="Angelova A."/>
            <person name="Collura K."/>
            <person name="Wissotski M."/>
            <person name="Campos D."/>
            <person name="Kudrna D."/>
            <person name="Golser W."/>
            <person name="Ashely E."/>
            <person name="Descour A."/>
            <person name="Fernandes J."/>
            <person name="Soderlund C."/>
            <person name="Walbot V."/>
        </authorList>
    </citation>
    <scope>NUCLEOTIDE SEQUENCE</scope>
    <source>
        <strain evidence="2">B73</strain>
    </source>
</reference>
<proteinExistence type="evidence at transcript level"/>
<evidence type="ECO:0000313" key="2">
    <source>
        <dbReference type="EMBL" id="ACN27739.1"/>
    </source>
</evidence>
<dbReference type="AlphaFoldDB" id="C0P423"/>
<feature type="region of interest" description="Disordered" evidence="1">
    <location>
        <begin position="123"/>
        <end position="176"/>
    </location>
</feature>
<feature type="compositionally biased region" description="Basic and acidic residues" evidence="1">
    <location>
        <begin position="138"/>
        <end position="156"/>
    </location>
</feature>
<accession>C0P423</accession>